<protein>
    <submittedName>
        <fullName evidence="5">AraC family transcriptional regulator</fullName>
    </submittedName>
</protein>
<keyword evidence="1" id="KW-0805">Transcription regulation</keyword>
<dbReference type="Proteomes" id="UP001501586">
    <property type="component" value="Unassembled WGS sequence"/>
</dbReference>
<proteinExistence type="predicted"/>
<organism evidence="5 6">
    <name type="scientific">Brevibacterium daeguense</name>
    <dbReference type="NCBI Taxonomy" id="909936"/>
    <lineage>
        <taxon>Bacteria</taxon>
        <taxon>Bacillati</taxon>
        <taxon>Actinomycetota</taxon>
        <taxon>Actinomycetes</taxon>
        <taxon>Micrococcales</taxon>
        <taxon>Brevibacteriaceae</taxon>
        <taxon>Brevibacterium</taxon>
    </lineage>
</organism>
<dbReference type="InterPro" id="IPR035418">
    <property type="entry name" value="AraC-bd_2"/>
</dbReference>
<dbReference type="PANTHER" id="PTHR46796:SF12">
    <property type="entry name" value="HTH-TYPE DNA-BINDING TRANSCRIPTIONAL ACTIVATOR EUTR"/>
    <property type="match status" value="1"/>
</dbReference>
<evidence type="ECO:0000256" key="1">
    <source>
        <dbReference type="ARBA" id="ARBA00023015"/>
    </source>
</evidence>
<comment type="caution">
    <text evidence="5">The sequence shown here is derived from an EMBL/GenBank/DDBJ whole genome shotgun (WGS) entry which is preliminary data.</text>
</comment>
<dbReference type="InterPro" id="IPR018060">
    <property type="entry name" value="HTH_AraC"/>
</dbReference>
<keyword evidence="2" id="KW-0238">DNA-binding</keyword>
<name>A0ABP8EG20_9MICO</name>
<evidence type="ECO:0000256" key="3">
    <source>
        <dbReference type="ARBA" id="ARBA00023163"/>
    </source>
</evidence>
<dbReference type="PROSITE" id="PS01124">
    <property type="entry name" value="HTH_ARAC_FAMILY_2"/>
    <property type="match status" value="1"/>
</dbReference>
<dbReference type="InterPro" id="IPR018062">
    <property type="entry name" value="HTH_AraC-typ_CS"/>
</dbReference>
<dbReference type="RefSeq" id="WP_236865374.1">
    <property type="nucleotide sequence ID" value="NZ_BAABAZ010000003.1"/>
</dbReference>
<feature type="domain" description="HTH araC/xylS-type" evidence="4">
    <location>
        <begin position="222"/>
        <end position="322"/>
    </location>
</feature>
<evidence type="ECO:0000259" key="4">
    <source>
        <dbReference type="PROSITE" id="PS01124"/>
    </source>
</evidence>
<dbReference type="SMART" id="SM00342">
    <property type="entry name" value="HTH_ARAC"/>
    <property type="match status" value="1"/>
</dbReference>
<dbReference type="PANTHER" id="PTHR46796">
    <property type="entry name" value="HTH-TYPE TRANSCRIPTIONAL ACTIVATOR RHAS-RELATED"/>
    <property type="match status" value="1"/>
</dbReference>
<dbReference type="EMBL" id="BAABAZ010000003">
    <property type="protein sequence ID" value="GAA4282796.1"/>
    <property type="molecule type" value="Genomic_DNA"/>
</dbReference>
<evidence type="ECO:0000313" key="6">
    <source>
        <dbReference type="Proteomes" id="UP001501586"/>
    </source>
</evidence>
<dbReference type="Pfam" id="PF12833">
    <property type="entry name" value="HTH_18"/>
    <property type="match status" value="1"/>
</dbReference>
<evidence type="ECO:0000256" key="2">
    <source>
        <dbReference type="ARBA" id="ARBA00023125"/>
    </source>
</evidence>
<evidence type="ECO:0000313" key="5">
    <source>
        <dbReference type="EMBL" id="GAA4282796.1"/>
    </source>
</evidence>
<keyword evidence="6" id="KW-1185">Reference proteome</keyword>
<dbReference type="InterPro" id="IPR009057">
    <property type="entry name" value="Homeodomain-like_sf"/>
</dbReference>
<reference evidence="6" key="1">
    <citation type="journal article" date="2019" name="Int. J. Syst. Evol. Microbiol.">
        <title>The Global Catalogue of Microorganisms (GCM) 10K type strain sequencing project: providing services to taxonomists for standard genome sequencing and annotation.</title>
        <authorList>
            <consortium name="The Broad Institute Genomics Platform"/>
            <consortium name="The Broad Institute Genome Sequencing Center for Infectious Disease"/>
            <person name="Wu L."/>
            <person name="Ma J."/>
        </authorList>
    </citation>
    <scope>NUCLEOTIDE SEQUENCE [LARGE SCALE GENOMIC DNA]</scope>
    <source>
        <strain evidence="6">JCM 17458</strain>
    </source>
</reference>
<dbReference type="InterPro" id="IPR050204">
    <property type="entry name" value="AraC_XylS_family_regulators"/>
</dbReference>
<dbReference type="Gene3D" id="1.10.10.60">
    <property type="entry name" value="Homeodomain-like"/>
    <property type="match status" value="1"/>
</dbReference>
<keyword evidence="3" id="KW-0804">Transcription</keyword>
<dbReference type="Pfam" id="PF14525">
    <property type="entry name" value="AraC_binding_2"/>
    <property type="match status" value="1"/>
</dbReference>
<gene>
    <name evidence="5" type="ORF">GCM10022261_03270</name>
</gene>
<sequence length="328" mass="37408">MEKLKAYPLVKTGDLDRAREAVADTYLPNLLTQVGRAPMSMTLNAFEDIDVTVGYLTYSTLTVLQMPPCEDFYHVNLTTRGFTEARREDRQTTQSSGGASGVVLLPHLASRVKWSDDAEQVILRFSRRRLEGHLAKLLGYQTGEPIRFELGLDLTTEAGHSLLATADNFAEDLDRLKNMPHLNIARRSWEDLVMTQLLFAARHNFRDELAAATGRHLGSELRLLLEYIEQHLRHDISIEDLAVVSGRSIRTVYTMFREQLDMTPREFIRQQRLHKVRDELQRPDGEATVSAAAYRWGFTHLGRFSGAYKKQFRETPSMTLSTARGRAR</sequence>
<dbReference type="SUPFAM" id="SSF46689">
    <property type="entry name" value="Homeodomain-like"/>
    <property type="match status" value="1"/>
</dbReference>
<accession>A0ABP8EG20</accession>
<dbReference type="PROSITE" id="PS00041">
    <property type="entry name" value="HTH_ARAC_FAMILY_1"/>
    <property type="match status" value="1"/>
</dbReference>